<feature type="domain" description="HTH myb-type" evidence="8">
    <location>
        <begin position="570"/>
        <end position="615"/>
    </location>
</feature>
<gene>
    <name evidence="9" type="ORF">TanjilG_04572</name>
    <name evidence="10" type="ORF">TanjilG_04573</name>
</gene>
<evidence type="ECO:0000256" key="1">
    <source>
        <dbReference type="ARBA" id="ARBA00004123"/>
    </source>
</evidence>
<dbReference type="PROSITE" id="PS50090">
    <property type="entry name" value="MYB_LIKE"/>
    <property type="match status" value="4"/>
</dbReference>
<dbReference type="GO" id="GO:0042796">
    <property type="term" value="P:snRNA transcription by RNA polymerase III"/>
    <property type="evidence" value="ECO:0007669"/>
    <property type="project" value="TreeGrafter"/>
</dbReference>
<evidence type="ECO:0000313" key="9">
    <source>
        <dbReference type="EMBL" id="OIW16037.1"/>
    </source>
</evidence>
<dbReference type="Pfam" id="PF13921">
    <property type="entry name" value="Myb_DNA-bind_6"/>
    <property type="match status" value="1"/>
</dbReference>
<dbReference type="EMBL" id="CM007363">
    <property type="protein sequence ID" value="OIW16037.1"/>
    <property type="molecule type" value="Genomic_DNA"/>
</dbReference>
<feature type="region of interest" description="Disordered" evidence="6">
    <location>
        <begin position="1"/>
        <end position="22"/>
    </location>
</feature>
<evidence type="ECO:0000256" key="3">
    <source>
        <dbReference type="ARBA" id="ARBA00023125"/>
    </source>
</evidence>
<keyword evidence="11" id="KW-1185">Reference proteome</keyword>
<dbReference type="KEGG" id="lang:109343055"/>
<dbReference type="Gramene" id="OIW16038">
    <property type="protein sequence ID" value="OIW16038"/>
    <property type="gene ID" value="TanjilG_04573"/>
</dbReference>
<feature type="compositionally biased region" description="Acidic residues" evidence="6">
    <location>
        <begin position="7"/>
        <end position="22"/>
    </location>
</feature>
<keyword evidence="4" id="KW-0804">Transcription</keyword>
<dbReference type="Gramene" id="OIW16037">
    <property type="protein sequence ID" value="OIW16037"/>
    <property type="gene ID" value="TanjilG_04572"/>
</dbReference>
<evidence type="ECO:0000256" key="2">
    <source>
        <dbReference type="ARBA" id="ARBA00023015"/>
    </source>
</evidence>
<evidence type="ECO:0000313" key="11">
    <source>
        <dbReference type="Proteomes" id="UP000188354"/>
    </source>
</evidence>
<evidence type="ECO:0000256" key="5">
    <source>
        <dbReference type="ARBA" id="ARBA00023242"/>
    </source>
</evidence>
<dbReference type="PANTHER" id="PTHR46621">
    <property type="entry name" value="SNRNA-ACTIVATING PROTEIN COMPLEX SUBUNIT 4"/>
    <property type="match status" value="1"/>
</dbReference>
<dbReference type="Proteomes" id="UP000188354">
    <property type="component" value="Chromosome LG03"/>
</dbReference>
<dbReference type="GO" id="GO:0019185">
    <property type="term" value="C:snRNA-activating protein complex"/>
    <property type="evidence" value="ECO:0007669"/>
    <property type="project" value="TreeGrafter"/>
</dbReference>
<feature type="domain" description="Myb-like" evidence="7">
    <location>
        <begin position="514"/>
        <end position="565"/>
    </location>
</feature>
<reference evidence="10 11" key="1">
    <citation type="journal article" date="2017" name="Plant Biotechnol. J.">
        <title>A comprehensive draft genome sequence for lupin (Lupinus angustifolius), an emerging health food: insights into plant-microbe interactions and legume evolution.</title>
        <authorList>
            <person name="Hane J.K."/>
            <person name="Ming Y."/>
            <person name="Kamphuis L.G."/>
            <person name="Nelson M.N."/>
            <person name="Garg G."/>
            <person name="Atkins C.A."/>
            <person name="Bayer P.E."/>
            <person name="Bravo A."/>
            <person name="Bringans S."/>
            <person name="Cannon S."/>
            <person name="Edwards D."/>
            <person name="Foley R."/>
            <person name="Gao L.L."/>
            <person name="Harrison M.J."/>
            <person name="Huang W."/>
            <person name="Hurgobin B."/>
            <person name="Li S."/>
            <person name="Liu C.W."/>
            <person name="McGrath A."/>
            <person name="Morahan G."/>
            <person name="Murray J."/>
            <person name="Weller J."/>
            <person name="Jian J."/>
            <person name="Singh K.B."/>
        </authorList>
    </citation>
    <scope>NUCLEOTIDE SEQUENCE [LARGE SCALE GENOMIC DNA]</scope>
    <source>
        <strain evidence="11">cv. Tanjil</strain>
        <tissue evidence="10">Whole plant</tissue>
    </source>
</reference>
<dbReference type="EMBL" id="CM007363">
    <property type="protein sequence ID" value="OIW16038.1"/>
    <property type="molecule type" value="Genomic_DNA"/>
</dbReference>
<evidence type="ECO:0000313" key="10">
    <source>
        <dbReference type="EMBL" id="OIW16038.1"/>
    </source>
</evidence>
<dbReference type="InterPro" id="IPR001005">
    <property type="entry name" value="SANT/Myb"/>
</dbReference>
<dbReference type="InterPro" id="IPR009057">
    <property type="entry name" value="Homeodomain-like_sf"/>
</dbReference>
<evidence type="ECO:0000256" key="6">
    <source>
        <dbReference type="SAM" id="MobiDB-lite"/>
    </source>
</evidence>
<dbReference type="OrthoDB" id="2143914at2759"/>
<evidence type="ECO:0000256" key="4">
    <source>
        <dbReference type="ARBA" id="ARBA00023163"/>
    </source>
</evidence>
<dbReference type="SMART" id="SM00717">
    <property type="entry name" value="SANT"/>
    <property type="match status" value="5"/>
</dbReference>
<organism evidence="10 11">
    <name type="scientific">Lupinus angustifolius</name>
    <name type="common">Narrow-leaved blue lupine</name>
    <dbReference type="NCBI Taxonomy" id="3871"/>
    <lineage>
        <taxon>Eukaryota</taxon>
        <taxon>Viridiplantae</taxon>
        <taxon>Streptophyta</taxon>
        <taxon>Embryophyta</taxon>
        <taxon>Tracheophyta</taxon>
        <taxon>Spermatophyta</taxon>
        <taxon>Magnoliopsida</taxon>
        <taxon>eudicotyledons</taxon>
        <taxon>Gunneridae</taxon>
        <taxon>Pentapetalae</taxon>
        <taxon>rosids</taxon>
        <taxon>fabids</taxon>
        <taxon>Fabales</taxon>
        <taxon>Fabaceae</taxon>
        <taxon>Papilionoideae</taxon>
        <taxon>50 kb inversion clade</taxon>
        <taxon>genistoids sensu lato</taxon>
        <taxon>core genistoids</taxon>
        <taxon>Genisteae</taxon>
        <taxon>Lupinus</taxon>
    </lineage>
</organism>
<evidence type="ECO:0000259" key="7">
    <source>
        <dbReference type="PROSITE" id="PS50090"/>
    </source>
</evidence>
<feature type="compositionally biased region" description="Basic and acidic residues" evidence="6">
    <location>
        <begin position="842"/>
        <end position="863"/>
    </location>
</feature>
<protein>
    <submittedName>
        <fullName evidence="10">Uncharacterized protein</fullName>
    </submittedName>
</protein>
<comment type="subcellular location">
    <subcellularLocation>
        <location evidence="1">Nucleus</location>
    </subcellularLocation>
</comment>
<evidence type="ECO:0000259" key="8">
    <source>
        <dbReference type="PROSITE" id="PS51294"/>
    </source>
</evidence>
<feature type="compositionally biased region" description="Acidic residues" evidence="6">
    <location>
        <begin position="96"/>
        <end position="105"/>
    </location>
</feature>
<dbReference type="Pfam" id="PF00249">
    <property type="entry name" value="Myb_DNA-binding"/>
    <property type="match status" value="2"/>
</dbReference>
<name>A0A394CXF7_LUPAN</name>
<dbReference type="Gene3D" id="1.10.10.60">
    <property type="entry name" value="Homeodomain-like"/>
    <property type="match status" value="4"/>
</dbReference>
<dbReference type="InterPro" id="IPR051575">
    <property type="entry name" value="Myb-like_DNA-bd"/>
</dbReference>
<sequence>MTPRADEYEEDNLSSTDDDEDDVALKEDMAALSRACMLVSGSATAGDGVTARSKNDHHELVLHDDDDDDDDSGGILLEDPLLESGDAIVPLKNVDSDSDDDDDEDDLECLRRVESLYQPLASLPPLSPLRITMTNASGNNVDDEDEDDDEDDLETLRAIRSRFSSYNEGDMETLVDGDQTSCLGHEGETANGSVSDRWDVGELCAVSPIQDNATDSFPSNVEVEHCGLIDSCEQDACRLSKLPQKRSSFPSSAQAFIDAINKNRSMQRFLRSKLIEIEAKIEENKQLRNKVKVMKDFQAACIRKTGSALSLKKDPRVQLISAKKPSAPKNSKSRNKKISAMCYGPAENSHVSNYKMVLERFPLSLDRKKWTNSERENLKKGIKQQFQETVLQNSADRISSEFSDGYGNDMDSIIASVNDLEITPEDIKKFIPQVNWDKLASTYDVGHTGAECESRWLNYEDPLINHDPWTGEEDKSLLLTVQIMGIRNWSGIAVSLATNRTPFQCLARYQRSLNASMLNSEWTEEEDAQLCSAVALYGEHDWQSVASVLERRTGTQCSNRWKKSLYPDKKGCFTREEDERLTVAVMLFGRKWSQVAKFVPGRIQSQCRDRYLNSLDPSLKWGGWTKEEDSRLKDAIAKHGFCWSKVAEDLLPRTDSQCRKRWRVLCPDQVPLLRDARKMQKLTVNSNFVDRESERPALTLKDFLPLPMLPLLSDEADDVKVPRKRKWKWSNVSNKMRSKRQARKAQVCLKDIAFSDGVKICDEDAVNMACLRKSNFFPTNDQGDLSRQDTSEKFLYFNPIWKWQGCTGQNKENWSCTLPCESPASMTSRGKTHRQRRGRNHSAKDSLEHKSKHIRGAEPSEHKQKTKMRKPGSLSACVESLDQDRDITLASLLNHKSKKNIASHPKVKKQNVMIDDDGGGDDVTLACLLANKSKKPNEAAKGRRACCSPSKLKKGSVLLPEVLCTNKPVITADDNELSLPELVEEQPVSSGAVAEPTNINVEGDDLLVNFLQNKRRKQRKRARIG</sequence>
<dbReference type="GO" id="GO:0001006">
    <property type="term" value="F:RNA polymerase III type 3 promoter sequence-specific DNA binding"/>
    <property type="evidence" value="ECO:0007669"/>
    <property type="project" value="TreeGrafter"/>
</dbReference>
<dbReference type="SUPFAM" id="SSF46689">
    <property type="entry name" value="Homeodomain-like"/>
    <property type="match status" value="3"/>
</dbReference>
<dbReference type="GO" id="GO:0000978">
    <property type="term" value="F:RNA polymerase II cis-regulatory region sequence-specific DNA binding"/>
    <property type="evidence" value="ECO:0007669"/>
    <property type="project" value="TreeGrafter"/>
</dbReference>
<dbReference type="PANTHER" id="PTHR46621:SF1">
    <property type="entry name" value="SNRNA-ACTIVATING PROTEIN COMPLEX SUBUNIT 4"/>
    <property type="match status" value="1"/>
</dbReference>
<feature type="domain" description="Myb-like" evidence="7">
    <location>
        <begin position="616"/>
        <end position="666"/>
    </location>
</feature>
<feature type="region of interest" description="Disordered" evidence="6">
    <location>
        <begin position="823"/>
        <end position="872"/>
    </location>
</feature>
<dbReference type="GO" id="GO:0005634">
    <property type="term" value="C:nucleus"/>
    <property type="evidence" value="ECO:0007669"/>
    <property type="project" value="UniProtKB-SubCell"/>
</dbReference>
<dbReference type="GO" id="GO:0042795">
    <property type="term" value="P:snRNA transcription by RNA polymerase II"/>
    <property type="evidence" value="ECO:0007669"/>
    <property type="project" value="TreeGrafter"/>
</dbReference>
<dbReference type="STRING" id="3871.A0A394CXF7"/>
<dbReference type="PROSITE" id="PS51294">
    <property type="entry name" value="HTH_MYB"/>
    <property type="match status" value="4"/>
</dbReference>
<dbReference type="KEGG" id="lang:109343054"/>
<proteinExistence type="predicted"/>
<feature type="domain" description="HTH myb-type" evidence="8">
    <location>
        <begin position="522"/>
        <end position="569"/>
    </location>
</feature>
<keyword evidence="2" id="KW-0805">Transcription regulation</keyword>
<dbReference type="InterPro" id="IPR017930">
    <property type="entry name" value="Myb_dom"/>
</dbReference>
<keyword evidence="3" id="KW-0238">DNA-binding</keyword>
<feature type="region of interest" description="Disordered" evidence="6">
    <location>
        <begin position="56"/>
        <end position="105"/>
    </location>
</feature>
<dbReference type="CDD" id="cd00167">
    <property type="entry name" value="SANT"/>
    <property type="match status" value="3"/>
</dbReference>
<feature type="domain" description="Myb-like" evidence="7">
    <location>
        <begin position="569"/>
        <end position="615"/>
    </location>
</feature>
<dbReference type="AlphaFoldDB" id="A0A394CXF7"/>
<feature type="domain" description="Myb-like" evidence="7">
    <location>
        <begin position="461"/>
        <end position="513"/>
    </location>
</feature>
<feature type="compositionally biased region" description="Basic residues" evidence="6">
    <location>
        <begin position="830"/>
        <end position="841"/>
    </location>
</feature>
<accession>A0A394CXF7</accession>
<keyword evidence="5" id="KW-0539">Nucleus</keyword>
<feature type="domain" description="HTH myb-type" evidence="8">
    <location>
        <begin position="616"/>
        <end position="670"/>
    </location>
</feature>
<feature type="domain" description="HTH myb-type" evidence="8">
    <location>
        <begin position="461"/>
        <end position="517"/>
    </location>
</feature>